<sequence>MLASKSVTPSARHVVMGTSRPQLPVQVTFASHWHQQKHRAISLPRWSPLIGDMNSDGGLPEPQDGSSPASSPVKAKRRVVDIEPADEDLDQDEEVLRLQGLGTTTHHSRNLHLPVIPVRKRRRIVPGVNVRATTRKWRDAGVSKAQSFMADLNIWEVEREERAQVLSKRHGMKIKEVRRRMCSGSTFKAKRAVTLYNAKISALMKDLNEGLGVGERHRITDVKRMVRDDPSMLDDFTEEEEAEMLADLLEKRKLKRTGARANNIAAVADAKRAMDRLLEEMTGLAERTGMLGFAMFTRGHLHDTTVPVTIQSWGALDFFREILKRDPADVAALLELWAVSRDRGTTGADTLLSMQKEGTFIITSGLQAIVRKMNAKMNYENYIKGVVEKYNVGLVGWPDGVDFKRMSMQSSIVNMRKLRNALKDGSCRWKVLTATQKAQLIEKFEDMVESGEVAQKERKKSGKKAASKEPRERRSSSRKTKVKKGPKVRKGRHGREEIEEDDEGDDADEDGGGDNEDDDEGEEGTKREQQRRRLLALVKQAQTKDTNSKAGKKRKRAEDDSGEDEREEVEGKKAKRDERVKVAKGKARGERRAGSSRKDKKEKVLVKKTSVASSTGRKKRKAPEDNEDEEDEEEDAPAPKKPRPKPRPLTRAPAPAPSTTKRKAPEDNEDEEDEEEDVPAPKKPRPKPRPLRVPLLQPLRQHQLERLEEQRQRPPQP</sequence>
<organism evidence="2 3">
    <name type="scientific">Mycena belliarum</name>
    <dbReference type="NCBI Taxonomy" id="1033014"/>
    <lineage>
        <taxon>Eukaryota</taxon>
        <taxon>Fungi</taxon>
        <taxon>Dikarya</taxon>
        <taxon>Basidiomycota</taxon>
        <taxon>Agaricomycotina</taxon>
        <taxon>Agaricomycetes</taxon>
        <taxon>Agaricomycetidae</taxon>
        <taxon>Agaricales</taxon>
        <taxon>Marasmiineae</taxon>
        <taxon>Mycenaceae</taxon>
        <taxon>Mycena</taxon>
    </lineage>
</organism>
<comment type="caution">
    <text evidence="2">The sequence shown here is derived from an EMBL/GenBank/DDBJ whole genome shotgun (WGS) entry which is preliminary data.</text>
</comment>
<feature type="region of interest" description="Disordered" evidence="1">
    <location>
        <begin position="452"/>
        <end position="717"/>
    </location>
</feature>
<feature type="region of interest" description="Disordered" evidence="1">
    <location>
        <begin position="46"/>
        <end position="77"/>
    </location>
</feature>
<feature type="compositionally biased region" description="Basic and acidic residues" evidence="1">
    <location>
        <begin position="466"/>
        <end position="475"/>
    </location>
</feature>
<feature type="compositionally biased region" description="Polar residues" evidence="1">
    <location>
        <begin position="540"/>
        <end position="549"/>
    </location>
</feature>
<gene>
    <name evidence="2" type="ORF">B0H15DRAFT_956759</name>
</gene>
<dbReference type="EMBL" id="JARJCN010000103">
    <property type="protein sequence ID" value="KAJ7075100.1"/>
    <property type="molecule type" value="Genomic_DNA"/>
</dbReference>
<feature type="compositionally biased region" description="Acidic residues" evidence="1">
    <location>
        <begin position="667"/>
        <end position="678"/>
    </location>
</feature>
<reference evidence="2" key="1">
    <citation type="submission" date="2023-03" db="EMBL/GenBank/DDBJ databases">
        <title>Massive genome expansion in bonnet fungi (Mycena s.s.) driven by repeated elements and novel gene families across ecological guilds.</title>
        <authorList>
            <consortium name="Lawrence Berkeley National Laboratory"/>
            <person name="Harder C.B."/>
            <person name="Miyauchi S."/>
            <person name="Viragh M."/>
            <person name="Kuo A."/>
            <person name="Thoen E."/>
            <person name="Andreopoulos B."/>
            <person name="Lu D."/>
            <person name="Skrede I."/>
            <person name="Drula E."/>
            <person name="Henrissat B."/>
            <person name="Morin E."/>
            <person name="Kohler A."/>
            <person name="Barry K."/>
            <person name="LaButti K."/>
            <person name="Morin E."/>
            <person name="Salamov A."/>
            <person name="Lipzen A."/>
            <person name="Mereny Z."/>
            <person name="Hegedus B."/>
            <person name="Baldrian P."/>
            <person name="Stursova M."/>
            <person name="Weitz H."/>
            <person name="Taylor A."/>
            <person name="Grigoriev I.V."/>
            <person name="Nagy L.G."/>
            <person name="Martin F."/>
            <person name="Kauserud H."/>
        </authorList>
    </citation>
    <scope>NUCLEOTIDE SEQUENCE</scope>
    <source>
        <strain evidence="2">CBHHK173m</strain>
    </source>
</reference>
<evidence type="ECO:0000256" key="1">
    <source>
        <dbReference type="SAM" id="MobiDB-lite"/>
    </source>
</evidence>
<protein>
    <submittedName>
        <fullName evidence="2">Uncharacterized protein</fullName>
    </submittedName>
</protein>
<dbReference type="AlphaFoldDB" id="A0AAD6XJ67"/>
<feature type="compositionally biased region" description="Basic and acidic residues" evidence="1">
    <location>
        <begin position="569"/>
        <end position="605"/>
    </location>
</feature>
<feature type="compositionally biased region" description="Low complexity" evidence="1">
    <location>
        <begin position="692"/>
        <end position="701"/>
    </location>
</feature>
<feature type="compositionally biased region" description="Acidic residues" evidence="1">
    <location>
        <begin position="625"/>
        <end position="636"/>
    </location>
</feature>
<feature type="compositionally biased region" description="Acidic residues" evidence="1">
    <location>
        <begin position="497"/>
        <end position="522"/>
    </location>
</feature>
<evidence type="ECO:0000313" key="3">
    <source>
        <dbReference type="Proteomes" id="UP001222325"/>
    </source>
</evidence>
<feature type="compositionally biased region" description="Basic and acidic residues" evidence="1">
    <location>
        <begin position="702"/>
        <end position="717"/>
    </location>
</feature>
<proteinExistence type="predicted"/>
<feature type="compositionally biased region" description="Low complexity" evidence="1">
    <location>
        <begin position="649"/>
        <end position="659"/>
    </location>
</feature>
<dbReference type="Proteomes" id="UP001222325">
    <property type="component" value="Unassembled WGS sequence"/>
</dbReference>
<name>A0AAD6XJ67_9AGAR</name>
<keyword evidence="3" id="KW-1185">Reference proteome</keyword>
<evidence type="ECO:0000313" key="2">
    <source>
        <dbReference type="EMBL" id="KAJ7075100.1"/>
    </source>
</evidence>
<accession>A0AAD6XJ67</accession>
<feature type="compositionally biased region" description="Basic residues" evidence="1">
    <location>
        <begin position="476"/>
        <end position="493"/>
    </location>
</feature>